<dbReference type="Proteomes" id="UP001601059">
    <property type="component" value="Unassembled WGS sequence"/>
</dbReference>
<comment type="caution">
    <text evidence="1">The sequence shown here is derived from an EMBL/GenBank/DDBJ whole genome shotgun (WGS) entry which is preliminary data.</text>
</comment>
<sequence>MNYTIPFHLSFVEGYTRSRNNTINKMDTSEVRIKLNFQANRRMSHSYLHLLLKETNLLEDIKHTFKEMLSNLPEDEWIIPISEIKDDSDLFNRYDKRPVHGECRVFAEGKTIYALLYVKQPLNTKEDIFELIQGLSLKKKNIKVGS</sequence>
<protein>
    <submittedName>
        <fullName evidence="1">Uncharacterized protein</fullName>
    </submittedName>
</protein>
<gene>
    <name evidence="1" type="ORF">ACFYKX_11415</name>
</gene>
<reference evidence="1 2" key="1">
    <citation type="submission" date="2024-08" db="EMBL/GenBank/DDBJ databases">
        <title>Two novel Cytobacillus novel species.</title>
        <authorList>
            <person name="Liu G."/>
        </authorList>
    </citation>
    <scope>NUCLEOTIDE SEQUENCE [LARGE SCALE GENOMIC DNA]</scope>
    <source>
        <strain evidence="1 2">FJAT-54145</strain>
    </source>
</reference>
<evidence type="ECO:0000313" key="1">
    <source>
        <dbReference type="EMBL" id="MFE8701204.1"/>
    </source>
</evidence>
<dbReference type="EMBL" id="JBIACK010000004">
    <property type="protein sequence ID" value="MFE8701204.1"/>
    <property type="molecule type" value="Genomic_DNA"/>
</dbReference>
<evidence type="ECO:0000313" key="2">
    <source>
        <dbReference type="Proteomes" id="UP001601059"/>
    </source>
</evidence>
<organism evidence="1 2">
    <name type="scientific">Cytobacillus spartinae</name>
    <dbReference type="NCBI Taxonomy" id="3299023"/>
    <lineage>
        <taxon>Bacteria</taxon>
        <taxon>Bacillati</taxon>
        <taxon>Bacillota</taxon>
        <taxon>Bacilli</taxon>
        <taxon>Bacillales</taxon>
        <taxon>Bacillaceae</taxon>
        <taxon>Cytobacillus</taxon>
    </lineage>
</organism>
<dbReference type="RefSeq" id="WP_389361113.1">
    <property type="nucleotide sequence ID" value="NZ_JBIACK010000004.1"/>
</dbReference>
<proteinExistence type="predicted"/>
<keyword evidence="2" id="KW-1185">Reference proteome</keyword>
<name>A0ABW6KAF8_9BACI</name>
<accession>A0ABW6KAF8</accession>